<dbReference type="Gene3D" id="1.10.260.40">
    <property type="entry name" value="lambda repressor-like DNA-binding domains"/>
    <property type="match status" value="1"/>
</dbReference>
<feature type="transmembrane region" description="Helical" evidence="2">
    <location>
        <begin position="109"/>
        <end position="132"/>
    </location>
</feature>
<keyword evidence="2" id="KW-0472">Membrane</keyword>
<dbReference type="OrthoDB" id="9812495at2"/>
<dbReference type="SUPFAM" id="SSF47413">
    <property type="entry name" value="lambda repressor-like DNA-binding domains"/>
    <property type="match status" value="1"/>
</dbReference>
<dbReference type="PANTHER" id="PTHR46558">
    <property type="entry name" value="TRACRIPTIONAL REGULATORY PROTEIN-RELATED-RELATED"/>
    <property type="match status" value="1"/>
</dbReference>
<dbReference type="PANTHER" id="PTHR46558:SF4">
    <property type="entry name" value="DNA-BIDING PHAGE PROTEIN"/>
    <property type="match status" value="1"/>
</dbReference>
<dbReference type="AlphaFoldDB" id="S0NP17"/>
<keyword evidence="2" id="KW-0812">Transmembrane</keyword>
<gene>
    <name evidence="4" type="ORF">OMQ_02555</name>
</gene>
<evidence type="ECO:0000313" key="5">
    <source>
        <dbReference type="Proteomes" id="UP000014136"/>
    </source>
</evidence>
<protein>
    <recommendedName>
        <fullName evidence="3">HTH cro/C1-type domain-containing protein</fullName>
    </recommendedName>
</protein>
<dbReference type="PROSITE" id="PS50943">
    <property type="entry name" value="HTH_CROC1"/>
    <property type="match status" value="1"/>
</dbReference>
<dbReference type="HOGENOM" id="CLU_093421_0_0_9"/>
<dbReference type="Proteomes" id="UP000014136">
    <property type="component" value="Unassembled WGS sequence"/>
</dbReference>
<feature type="domain" description="HTH cro/C1-type" evidence="3">
    <location>
        <begin position="7"/>
        <end position="61"/>
    </location>
</feature>
<keyword evidence="1" id="KW-0238">DNA-binding</keyword>
<proteinExistence type="predicted"/>
<keyword evidence="2" id="KW-1133">Transmembrane helix</keyword>
<reference evidence="4 5" key="1">
    <citation type="submission" date="2013-03" db="EMBL/GenBank/DDBJ databases">
        <title>The Genome Sequence of Enterococcus saccharolyticus ATCC_43076 (Illumina only assembly).</title>
        <authorList>
            <consortium name="The Broad Institute Genomics Platform"/>
            <consortium name="The Broad Institute Genome Sequencing Center for Infectious Disease"/>
            <person name="Earl A."/>
            <person name="Russ C."/>
            <person name="Gilmore M."/>
            <person name="Surin D."/>
            <person name="Walker B."/>
            <person name="Young S."/>
            <person name="Zeng Q."/>
            <person name="Gargeya S."/>
            <person name="Fitzgerald M."/>
            <person name="Haas B."/>
            <person name="Abouelleil A."/>
            <person name="Allen A.W."/>
            <person name="Alvarado L."/>
            <person name="Arachchi H.M."/>
            <person name="Berlin A.M."/>
            <person name="Chapman S.B."/>
            <person name="Gainer-Dewar J."/>
            <person name="Goldberg J."/>
            <person name="Griggs A."/>
            <person name="Gujja S."/>
            <person name="Hansen M."/>
            <person name="Howarth C."/>
            <person name="Imamovic A."/>
            <person name="Ireland A."/>
            <person name="Larimer J."/>
            <person name="McCowan C."/>
            <person name="Murphy C."/>
            <person name="Pearson M."/>
            <person name="Poon T.W."/>
            <person name="Priest M."/>
            <person name="Roberts A."/>
            <person name="Saif S."/>
            <person name="Shea T."/>
            <person name="Sisk P."/>
            <person name="Sykes S."/>
            <person name="Wortman J."/>
            <person name="Nusbaum C."/>
            <person name="Birren B."/>
        </authorList>
    </citation>
    <scope>NUCLEOTIDE SEQUENCE [LARGE SCALE GENOMIC DNA]</scope>
    <source>
        <strain evidence="4 5">ATCC 43076</strain>
    </source>
</reference>
<dbReference type="STRING" id="41997.RV16_GL001516"/>
<dbReference type="SMART" id="SM00530">
    <property type="entry name" value="HTH_XRE"/>
    <property type="match status" value="1"/>
</dbReference>
<dbReference type="Pfam" id="PF01381">
    <property type="entry name" value="HTH_3"/>
    <property type="match status" value="1"/>
</dbReference>
<accession>S0NP17</accession>
<evidence type="ECO:0000256" key="2">
    <source>
        <dbReference type="SAM" id="Phobius"/>
    </source>
</evidence>
<feature type="transmembrane region" description="Helical" evidence="2">
    <location>
        <begin position="83"/>
        <end position="103"/>
    </location>
</feature>
<dbReference type="InterPro" id="IPR010982">
    <property type="entry name" value="Lambda_DNA-bd_dom_sf"/>
</dbReference>
<dbReference type="PATRIC" id="fig|1139996.3.peg.2505"/>
<keyword evidence="5" id="KW-1185">Reference proteome</keyword>
<name>S0NP17_9ENTE</name>
<dbReference type="GO" id="GO:0003677">
    <property type="term" value="F:DNA binding"/>
    <property type="evidence" value="ECO:0007669"/>
    <property type="project" value="UniProtKB-KW"/>
</dbReference>
<dbReference type="InterPro" id="IPR001387">
    <property type="entry name" value="Cro/C1-type_HTH"/>
</dbReference>
<dbReference type="RefSeq" id="WP_016176300.1">
    <property type="nucleotide sequence ID" value="NZ_KE136392.1"/>
</dbReference>
<evidence type="ECO:0000313" key="4">
    <source>
        <dbReference type="EMBL" id="EOT25668.1"/>
    </source>
</evidence>
<evidence type="ECO:0000256" key="1">
    <source>
        <dbReference type="ARBA" id="ARBA00023125"/>
    </source>
</evidence>
<comment type="caution">
    <text evidence="4">The sequence shown here is derived from an EMBL/GenBank/DDBJ whole genome shotgun (WGS) entry which is preliminary data.</text>
</comment>
<organism evidence="4 5">
    <name type="scientific">Enterococcus saccharolyticus subsp. saccharolyticus ATCC 43076</name>
    <dbReference type="NCBI Taxonomy" id="1139996"/>
    <lineage>
        <taxon>Bacteria</taxon>
        <taxon>Bacillati</taxon>
        <taxon>Bacillota</taxon>
        <taxon>Bacilli</taxon>
        <taxon>Lactobacillales</taxon>
        <taxon>Enterococcaceae</taxon>
        <taxon>Enterococcus</taxon>
    </lineage>
</organism>
<dbReference type="EMBL" id="AHYT01000013">
    <property type="protein sequence ID" value="EOT25668.1"/>
    <property type="molecule type" value="Genomic_DNA"/>
</dbReference>
<evidence type="ECO:0000259" key="3">
    <source>
        <dbReference type="PROSITE" id="PS50943"/>
    </source>
</evidence>
<sequence>MTLAQNIIRFRKENELSQQQLADQLTISRQSVSKWENGESLPGIDNLLLLSGLLNISLDELITGEAYLSFPLHYGKPKRDKPIVLLSVLALIGVGLFSSFISYFEGEQIPMHVLVGIGLFTLFMLLIFYVMFAYCTPFDFKRYYSYWTLEKKGIRYPVFRSKPIGKIGPFTEFILPFVACFGLRKTVFVPYQEITKMKLCFIPFKYNPTKTAISMNGYTPRMHQTMREPFYLEVTTRVGEVIELDLRGYYRVTSNERKMLGTMLSFLKRKQFAFIDDQHIYAKVRKQENIIDSMYEKA</sequence>
<dbReference type="CDD" id="cd00093">
    <property type="entry name" value="HTH_XRE"/>
    <property type="match status" value="1"/>
</dbReference>
<dbReference type="eggNOG" id="COG1476">
    <property type="taxonomic scope" value="Bacteria"/>
</dbReference>